<dbReference type="EC" id="2.7.13.3" evidence="3"/>
<keyword evidence="7" id="KW-0418">Kinase</keyword>
<comment type="caution">
    <text evidence="13">The sequence shown here is derived from an EMBL/GenBank/DDBJ whole genome shotgun (WGS) entry which is preliminary data.</text>
</comment>
<dbReference type="Proteomes" id="UP000291822">
    <property type="component" value="Unassembled WGS sequence"/>
</dbReference>
<evidence type="ECO:0000259" key="12">
    <source>
        <dbReference type="PROSITE" id="PS50885"/>
    </source>
</evidence>
<keyword evidence="8 10" id="KW-1133">Transmembrane helix</keyword>
<dbReference type="SUPFAM" id="SSF55874">
    <property type="entry name" value="ATPase domain of HSP90 chaperone/DNA topoisomerase II/histidine kinase"/>
    <property type="match status" value="1"/>
</dbReference>
<evidence type="ECO:0000313" key="14">
    <source>
        <dbReference type="Proteomes" id="UP000291822"/>
    </source>
</evidence>
<feature type="domain" description="HAMP" evidence="12">
    <location>
        <begin position="203"/>
        <end position="255"/>
    </location>
</feature>
<reference evidence="13 14" key="1">
    <citation type="submission" date="2019-02" db="EMBL/GenBank/DDBJ databases">
        <title>Dyella amyloliquefaciens sp. nov., isolated from forest soil.</title>
        <authorList>
            <person name="Gao Z.-H."/>
            <person name="Qiu L.-H."/>
        </authorList>
    </citation>
    <scope>NUCLEOTIDE SEQUENCE [LARGE SCALE GENOMIC DNA]</scope>
    <source>
        <strain evidence="13 14">KACC 12747</strain>
    </source>
</reference>
<dbReference type="Pfam" id="PF02518">
    <property type="entry name" value="HATPase_c"/>
    <property type="match status" value="1"/>
</dbReference>
<evidence type="ECO:0000256" key="4">
    <source>
        <dbReference type="ARBA" id="ARBA00022553"/>
    </source>
</evidence>
<dbReference type="Gene3D" id="1.10.287.130">
    <property type="match status" value="1"/>
</dbReference>
<dbReference type="InterPro" id="IPR003594">
    <property type="entry name" value="HATPase_dom"/>
</dbReference>
<evidence type="ECO:0000256" key="8">
    <source>
        <dbReference type="ARBA" id="ARBA00022989"/>
    </source>
</evidence>
<dbReference type="AlphaFoldDB" id="A0A4R0Z1N1"/>
<proteinExistence type="predicted"/>
<evidence type="ECO:0000256" key="7">
    <source>
        <dbReference type="ARBA" id="ARBA00022777"/>
    </source>
</evidence>
<evidence type="ECO:0000259" key="11">
    <source>
        <dbReference type="PROSITE" id="PS50109"/>
    </source>
</evidence>
<dbReference type="InterPro" id="IPR003660">
    <property type="entry name" value="HAMP_dom"/>
</dbReference>
<accession>A0A4R0Z1N1</accession>
<keyword evidence="14" id="KW-1185">Reference proteome</keyword>
<dbReference type="Pfam" id="PF00672">
    <property type="entry name" value="HAMP"/>
    <property type="match status" value="1"/>
</dbReference>
<dbReference type="PROSITE" id="PS50109">
    <property type="entry name" value="HIS_KIN"/>
    <property type="match status" value="1"/>
</dbReference>
<dbReference type="PANTHER" id="PTHR45436:SF16">
    <property type="entry name" value="HISTIDINE KINASE"/>
    <property type="match status" value="1"/>
</dbReference>
<keyword evidence="6 10" id="KW-0812">Transmembrane</keyword>
<dbReference type="PROSITE" id="PS50885">
    <property type="entry name" value="HAMP"/>
    <property type="match status" value="1"/>
</dbReference>
<evidence type="ECO:0000313" key="13">
    <source>
        <dbReference type="EMBL" id="TCI13699.1"/>
    </source>
</evidence>
<dbReference type="GO" id="GO:0000155">
    <property type="term" value="F:phosphorelay sensor kinase activity"/>
    <property type="evidence" value="ECO:0007669"/>
    <property type="project" value="InterPro"/>
</dbReference>
<keyword evidence="4" id="KW-0597">Phosphoprotein</keyword>
<dbReference type="InterPro" id="IPR005467">
    <property type="entry name" value="His_kinase_dom"/>
</dbReference>
<comment type="subcellular location">
    <subcellularLocation>
        <location evidence="2">Membrane</location>
    </subcellularLocation>
</comment>
<evidence type="ECO:0000256" key="2">
    <source>
        <dbReference type="ARBA" id="ARBA00004370"/>
    </source>
</evidence>
<keyword evidence="10" id="KW-0472">Membrane</keyword>
<evidence type="ECO:0000256" key="10">
    <source>
        <dbReference type="SAM" id="Phobius"/>
    </source>
</evidence>
<feature type="domain" description="Histidine kinase" evidence="11">
    <location>
        <begin position="263"/>
        <end position="473"/>
    </location>
</feature>
<dbReference type="InterPro" id="IPR050428">
    <property type="entry name" value="TCS_sensor_his_kinase"/>
</dbReference>
<gene>
    <name evidence="13" type="ORF">EZM97_10695</name>
</gene>
<dbReference type="GO" id="GO:0005886">
    <property type="term" value="C:plasma membrane"/>
    <property type="evidence" value="ECO:0007669"/>
    <property type="project" value="TreeGrafter"/>
</dbReference>
<comment type="catalytic activity">
    <reaction evidence="1">
        <text>ATP + protein L-histidine = ADP + protein N-phospho-L-histidine.</text>
        <dbReference type="EC" id="2.7.13.3"/>
    </reaction>
</comment>
<evidence type="ECO:0000256" key="9">
    <source>
        <dbReference type="ARBA" id="ARBA00023012"/>
    </source>
</evidence>
<dbReference type="EMBL" id="SJTG01000001">
    <property type="protein sequence ID" value="TCI13699.1"/>
    <property type="molecule type" value="Genomic_DNA"/>
</dbReference>
<protein>
    <recommendedName>
        <fullName evidence="3">histidine kinase</fullName>
        <ecNumber evidence="3">2.7.13.3</ecNumber>
    </recommendedName>
</protein>
<sequence>MKRGALSTSITLLVLITSLLLLGGGSLLMDARIDSRLEERYRETLLAQARAAATVIELESEVPQAHGLLRPLGELFGGHGRIYYELRCKSQPIVRSYPAPPLIPGDWPDNVSTEPKFSELMHEGRPLGSVIFAFQGAINESSTLSARPFVPVRAGDATHDCQLLFQQDRRQFDDLLLDIDWILVISPLLALFIAFIAVPLIIRRGMRPMAQLVQSMDRIGPSAPGQRLAPTGLSELDPLVVRFNQVLERMDDGLARERQFASGLAHETRTRLAELRTLTEVELRYPTGRSMHQLLSEIGVISGELEATVTALLMLTRLQAGMDLPQPQRLDLAEWLERLVQRHRVQRDGASVVYDLQVADAPVLHTDPALLELVIGNLIGNAFAYAPKGDRVLLRADRMGFHIENAAPNLNGGDMPHLGQRFWRKQTEQGGHAGLGLALAMAAAQVLGMPLELSLSPEHRLHANLAWHGTRVH</sequence>
<dbReference type="SMART" id="SM00304">
    <property type="entry name" value="HAMP"/>
    <property type="match status" value="1"/>
</dbReference>
<dbReference type="InterPro" id="IPR036097">
    <property type="entry name" value="HisK_dim/P_sf"/>
</dbReference>
<dbReference type="SUPFAM" id="SSF47384">
    <property type="entry name" value="Homodimeric domain of signal transducing histidine kinase"/>
    <property type="match status" value="1"/>
</dbReference>
<name>A0A4R0Z1N1_9GAMM</name>
<organism evidence="13 14">
    <name type="scientific">Dyella soli</name>
    <dbReference type="NCBI Taxonomy" id="522319"/>
    <lineage>
        <taxon>Bacteria</taxon>
        <taxon>Pseudomonadati</taxon>
        <taxon>Pseudomonadota</taxon>
        <taxon>Gammaproteobacteria</taxon>
        <taxon>Lysobacterales</taxon>
        <taxon>Rhodanobacteraceae</taxon>
        <taxon>Dyella</taxon>
    </lineage>
</organism>
<keyword evidence="5" id="KW-0808">Transferase</keyword>
<dbReference type="SMART" id="SM00387">
    <property type="entry name" value="HATPase_c"/>
    <property type="match status" value="1"/>
</dbReference>
<dbReference type="RefSeq" id="WP_131149519.1">
    <property type="nucleotide sequence ID" value="NZ_SJTG01000001.1"/>
</dbReference>
<evidence type="ECO:0000256" key="6">
    <source>
        <dbReference type="ARBA" id="ARBA00022692"/>
    </source>
</evidence>
<dbReference type="InterPro" id="IPR036890">
    <property type="entry name" value="HATPase_C_sf"/>
</dbReference>
<dbReference type="Gene3D" id="3.30.565.10">
    <property type="entry name" value="Histidine kinase-like ATPase, C-terminal domain"/>
    <property type="match status" value="1"/>
</dbReference>
<feature type="transmembrane region" description="Helical" evidence="10">
    <location>
        <begin position="181"/>
        <end position="202"/>
    </location>
</feature>
<evidence type="ECO:0000256" key="5">
    <source>
        <dbReference type="ARBA" id="ARBA00022679"/>
    </source>
</evidence>
<dbReference type="PANTHER" id="PTHR45436">
    <property type="entry name" value="SENSOR HISTIDINE KINASE YKOH"/>
    <property type="match status" value="1"/>
</dbReference>
<evidence type="ECO:0000256" key="3">
    <source>
        <dbReference type="ARBA" id="ARBA00012438"/>
    </source>
</evidence>
<keyword evidence="9" id="KW-0902">Two-component regulatory system</keyword>
<evidence type="ECO:0000256" key="1">
    <source>
        <dbReference type="ARBA" id="ARBA00000085"/>
    </source>
</evidence>